<feature type="domain" description="MoaB/Mog" evidence="8">
    <location>
        <begin position="185"/>
        <end position="348"/>
    </location>
</feature>
<dbReference type="Pfam" id="PF03453">
    <property type="entry name" value="MoeA_N"/>
    <property type="match status" value="1"/>
</dbReference>
<dbReference type="Pfam" id="PF03454">
    <property type="entry name" value="MoeA_C"/>
    <property type="match status" value="1"/>
</dbReference>
<reference evidence="10" key="1">
    <citation type="journal article" date="2019" name="Int. J. Syst. Evol. Microbiol.">
        <title>The Global Catalogue of Microorganisms (GCM) 10K type strain sequencing project: providing services to taxonomists for standard genome sequencing and annotation.</title>
        <authorList>
            <consortium name="The Broad Institute Genomics Platform"/>
            <consortium name="The Broad Institute Genome Sequencing Center for Infectious Disease"/>
            <person name="Wu L."/>
            <person name="Ma J."/>
        </authorList>
    </citation>
    <scope>NUCLEOTIDE SEQUENCE [LARGE SCALE GENOMIC DNA]</scope>
    <source>
        <strain evidence="10">JCM 16928</strain>
    </source>
</reference>
<dbReference type="InterPro" id="IPR036425">
    <property type="entry name" value="MoaB/Mog-like_dom_sf"/>
</dbReference>
<comment type="similarity">
    <text evidence="3 7">Belongs to the MoeA family.</text>
</comment>
<evidence type="ECO:0000313" key="9">
    <source>
        <dbReference type="EMBL" id="GAA3578074.1"/>
    </source>
</evidence>
<evidence type="ECO:0000313" key="10">
    <source>
        <dbReference type="Proteomes" id="UP001501222"/>
    </source>
</evidence>
<dbReference type="SUPFAM" id="SSF53218">
    <property type="entry name" value="Molybdenum cofactor biosynthesis proteins"/>
    <property type="match status" value="1"/>
</dbReference>
<dbReference type="Gene3D" id="3.90.105.10">
    <property type="entry name" value="Molybdopterin biosynthesis moea protein, domain 2"/>
    <property type="match status" value="1"/>
</dbReference>
<comment type="caution">
    <text evidence="9">The sequence shown here is derived from an EMBL/GenBank/DDBJ whole genome shotgun (WGS) entry which is preliminary data.</text>
</comment>
<keyword evidence="10" id="KW-1185">Reference proteome</keyword>
<sequence length="432" mass="42937">MTQVEGEVAGVVRRHAAAALSWDTARELAHATATPLLPRGLPLADGVGCVLATPLVSPALVPPVDRSAMDGYAVRGSGPWKVVGTLLAASALPAPLSDGQAYSIVTGAAVPAGTTAVLPYEHATRSGDHVDGPTTPGRHIRRAGEECTPGELLLPAGALVTPQVVGLAAALGLDRLSVIPKPRVLALITGNELSHRGPSTPTQTRDAIGPMLPTLITRAGATLANAGPSTLSPSASSGAPALPTTAAAAKAAVVHLPDSREALVAALAGAEAEVILVSGSSASGPADHLRAALAALGAELVIDGVACRPGHPQALARFADGRLVVGLPGNPLAALTAFLTLGVAVVQGLRGEQLDRLAVAGVVGGVDCHPESTRLVPVRLTAQGVVPVGHGGSAMLRGAAAADAFAVVDPGPAEAIAARLLPMDPGTRPWGV</sequence>
<evidence type="ECO:0000256" key="2">
    <source>
        <dbReference type="ARBA" id="ARBA00005046"/>
    </source>
</evidence>
<evidence type="ECO:0000256" key="6">
    <source>
        <dbReference type="ARBA" id="ARBA00047317"/>
    </source>
</evidence>
<keyword evidence="7" id="KW-0460">Magnesium</keyword>
<evidence type="ECO:0000256" key="7">
    <source>
        <dbReference type="RuleBase" id="RU365090"/>
    </source>
</evidence>
<dbReference type="PANTHER" id="PTHR10192:SF5">
    <property type="entry name" value="GEPHYRIN"/>
    <property type="match status" value="1"/>
</dbReference>
<dbReference type="InterPro" id="IPR005110">
    <property type="entry name" value="MoeA_linker/N"/>
</dbReference>
<dbReference type="Gene3D" id="2.40.340.10">
    <property type="entry name" value="MoeA, C-terminal, domain IV"/>
    <property type="match status" value="1"/>
</dbReference>
<evidence type="ECO:0000256" key="4">
    <source>
        <dbReference type="ARBA" id="ARBA00022505"/>
    </source>
</evidence>
<organism evidence="9 10">
    <name type="scientific">Kribbella ginsengisoli</name>
    <dbReference type="NCBI Taxonomy" id="363865"/>
    <lineage>
        <taxon>Bacteria</taxon>
        <taxon>Bacillati</taxon>
        <taxon>Actinomycetota</taxon>
        <taxon>Actinomycetes</taxon>
        <taxon>Propionibacteriales</taxon>
        <taxon>Kribbellaceae</taxon>
        <taxon>Kribbella</taxon>
    </lineage>
</organism>
<dbReference type="SUPFAM" id="SSF63882">
    <property type="entry name" value="MoeA N-terminal region -like"/>
    <property type="match status" value="1"/>
</dbReference>
<evidence type="ECO:0000256" key="3">
    <source>
        <dbReference type="ARBA" id="ARBA00010763"/>
    </source>
</evidence>
<accession>A0ABP6Y6C6</accession>
<dbReference type="InterPro" id="IPR038987">
    <property type="entry name" value="MoeA-like"/>
</dbReference>
<comment type="pathway">
    <text evidence="2 7">Cofactor biosynthesis; molybdopterin biosynthesis.</text>
</comment>
<proteinExistence type="inferred from homology"/>
<keyword evidence="5 7" id="KW-0501">Molybdenum cofactor biosynthesis</keyword>
<dbReference type="Gene3D" id="3.40.980.10">
    <property type="entry name" value="MoaB/Mog-like domain"/>
    <property type="match status" value="2"/>
</dbReference>
<dbReference type="Proteomes" id="UP001501222">
    <property type="component" value="Unassembled WGS sequence"/>
</dbReference>
<keyword evidence="4 7" id="KW-0500">Molybdenum</keyword>
<dbReference type="EC" id="2.10.1.1" evidence="7"/>
<evidence type="ECO:0000256" key="5">
    <source>
        <dbReference type="ARBA" id="ARBA00023150"/>
    </source>
</evidence>
<dbReference type="SMART" id="SM00852">
    <property type="entry name" value="MoCF_biosynth"/>
    <property type="match status" value="1"/>
</dbReference>
<comment type="cofactor">
    <cofactor evidence="7">
        <name>Mg(2+)</name>
        <dbReference type="ChEBI" id="CHEBI:18420"/>
    </cofactor>
</comment>
<evidence type="ECO:0000259" key="8">
    <source>
        <dbReference type="SMART" id="SM00852"/>
    </source>
</evidence>
<comment type="function">
    <text evidence="1 7">Catalyzes the insertion of molybdate into adenylated molybdopterin with the concomitant release of AMP.</text>
</comment>
<evidence type="ECO:0000256" key="1">
    <source>
        <dbReference type="ARBA" id="ARBA00002901"/>
    </source>
</evidence>
<comment type="catalytic activity">
    <reaction evidence="6">
        <text>adenylyl-molybdopterin + molybdate = Mo-molybdopterin + AMP + H(+)</text>
        <dbReference type="Rhea" id="RHEA:35047"/>
        <dbReference type="ChEBI" id="CHEBI:15378"/>
        <dbReference type="ChEBI" id="CHEBI:36264"/>
        <dbReference type="ChEBI" id="CHEBI:62727"/>
        <dbReference type="ChEBI" id="CHEBI:71302"/>
        <dbReference type="ChEBI" id="CHEBI:456215"/>
        <dbReference type="EC" id="2.10.1.1"/>
    </reaction>
</comment>
<protein>
    <recommendedName>
        <fullName evidence="7">Molybdopterin molybdenumtransferase</fullName>
        <ecNumber evidence="7">2.10.1.1</ecNumber>
    </recommendedName>
</protein>
<dbReference type="InterPro" id="IPR036135">
    <property type="entry name" value="MoeA_linker/N_sf"/>
</dbReference>
<gene>
    <name evidence="9" type="ORF">GCM10022235_55080</name>
</gene>
<dbReference type="InterPro" id="IPR036688">
    <property type="entry name" value="MoeA_C_domain_IV_sf"/>
</dbReference>
<dbReference type="Gene3D" id="2.170.190.11">
    <property type="entry name" value="Molybdopterin biosynthesis moea protein, domain 3"/>
    <property type="match status" value="1"/>
</dbReference>
<name>A0ABP6Y6C6_9ACTN</name>
<dbReference type="InterPro" id="IPR005111">
    <property type="entry name" value="MoeA_C_domain_IV"/>
</dbReference>
<dbReference type="CDD" id="cd00887">
    <property type="entry name" value="MoeA"/>
    <property type="match status" value="1"/>
</dbReference>
<dbReference type="EMBL" id="BAABAA010000008">
    <property type="protein sequence ID" value="GAA3578074.1"/>
    <property type="molecule type" value="Genomic_DNA"/>
</dbReference>
<keyword evidence="7" id="KW-0479">Metal-binding</keyword>
<dbReference type="RefSeq" id="WP_344845354.1">
    <property type="nucleotide sequence ID" value="NZ_BAABAA010000008.1"/>
</dbReference>
<keyword evidence="7" id="KW-0808">Transferase</keyword>
<dbReference type="Pfam" id="PF00994">
    <property type="entry name" value="MoCF_biosynth"/>
    <property type="match status" value="1"/>
</dbReference>
<dbReference type="InterPro" id="IPR001453">
    <property type="entry name" value="MoaB/Mog_dom"/>
</dbReference>
<dbReference type="PANTHER" id="PTHR10192">
    <property type="entry name" value="MOLYBDOPTERIN BIOSYNTHESIS PROTEIN"/>
    <property type="match status" value="1"/>
</dbReference>